<dbReference type="Gene3D" id="2.170.150.40">
    <property type="entry name" value="Domain of unknown function (DUF427)"/>
    <property type="match status" value="1"/>
</dbReference>
<evidence type="ECO:0000313" key="2">
    <source>
        <dbReference type="EMBL" id="MCS3903996.1"/>
    </source>
</evidence>
<name>A0AAE3HKH7_9GAMM</name>
<evidence type="ECO:0000313" key="3">
    <source>
        <dbReference type="Proteomes" id="UP001204445"/>
    </source>
</evidence>
<reference evidence="2" key="1">
    <citation type="submission" date="2022-08" db="EMBL/GenBank/DDBJ databases">
        <title>Genomic Encyclopedia of Type Strains, Phase III (KMG-III): the genomes of soil and plant-associated and newly described type strains.</title>
        <authorList>
            <person name="Whitman W."/>
        </authorList>
    </citation>
    <scope>NUCLEOTIDE SEQUENCE</scope>
    <source>
        <strain evidence="2">HMT 1</strain>
    </source>
</reference>
<feature type="domain" description="DUF427" evidence="1">
    <location>
        <begin position="15"/>
        <end position="106"/>
    </location>
</feature>
<dbReference type="Proteomes" id="UP001204445">
    <property type="component" value="Unassembled WGS sequence"/>
</dbReference>
<dbReference type="PANTHER" id="PTHR34310:SF8">
    <property type="entry name" value="CONSERVED PROTEIN"/>
    <property type="match status" value="1"/>
</dbReference>
<comment type="caution">
    <text evidence="2">The sequence shown here is derived from an EMBL/GenBank/DDBJ whole genome shotgun (WGS) entry which is preliminary data.</text>
</comment>
<evidence type="ECO:0000259" key="1">
    <source>
        <dbReference type="Pfam" id="PF04248"/>
    </source>
</evidence>
<proteinExistence type="predicted"/>
<dbReference type="InterPro" id="IPR038694">
    <property type="entry name" value="DUF427_sf"/>
</dbReference>
<organism evidence="2 3">
    <name type="scientific">Methylohalomonas lacus</name>
    <dbReference type="NCBI Taxonomy" id="398773"/>
    <lineage>
        <taxon>Bacteria</taxon>
        <taxon>Pseudomonadati</taxon>
        <taxon>Pseudomonadota</taxon>
        <taxon>Gammaproteobacteria</taxon>
        <taxon>Methylohalomonadales</taxon>
        <taxon>Methylohalomonadaceae</taxon>
        <taxon>Methylohalomonas</taxon>
    </lineage>
</organism>
<keyword evidence="3" id="KW-1185">Reference proteome</keyword>
<sequence length="116" mass="13213">MGDEHIRLHAISARIQVLAGDTIVADTCNVLELRESGYPPRYYIARADVAMDRLCRSTTRTHCPYKGDASYYALTLDGKCIEDVAWSYEQPLPAVAKIRNRLAFDPQRVELRITER</sequence>
<dbReference type="PANTHER" id="PTHR34310">
    <property type="entry name" value="DUF427 DOMAIN PROTEIN (AFU_ORTHOLOGUE AFUA_3G02220)"/>
    <property type="match status" value="1"/>
</dbReference>
<accession>A0AAE3HKH7</accession>
<dbReference type="AlphaFoldDB" id="A0AAE3HKH7"/>
<dbReference type="Pfam" id="PF04248">
    <property type="entry name" value="NTP_transf_9"/>
    <property type="match status" value="1"/>
</dbReference>
<dbReference type="InterPro" id="IPR007361">
    <property type="entry name" value="DUF427"/>
</dbReference>
<dbReference type="EMBL" id="JANUCT010000014">
    <property type="protein sequence ID" value="MCS3903996.1"/>
    <property type="molecule type" value="Genomic_DNA"/>
</dbReference>
<gene>
    <name evidence="2" type="ORF">J2T55_002028</name>
</gene>
<dbReference type="RefSeq" id="WP_259056003.1">
    <property type="nucleotide sequence ID" value="NZ_JANUCT010000014.1"/>
</dbReference>
<protein>
    <submittedName>
        <fullName evidence="2">Uncharacterized protein (DUF427 family)</fullName>
    </submittedName>
</protein>